<evidence type="ECO:0000256" key="18">
    <source>
        <dbReference type="RuleBase" id="RU003750"/>
    </source>
</evidence>
<dbReference type="EMBL" id="JBHSQV010000027">
    <property type="protein sequence ID" value="MFC5985535.1"/>
    <property type="molecule type" value="Genomic_DNA"/>
</dbReference>
<dbReference type="InterPro" id="IPR050324">
    <property type="entry name" value="CDP-alcohol_PTase-I"/>
</dbReference>
<dbReference type="InterPro" id="IPR043130">
    <property type="entry name" value="CDP-OH_PTrfase_TM_dom"/>
</dbReference>
<keyword evidence="11 19" id="KW-1133">Transmembrane helix</keyword>
<dbReference type="PANTHER" id="PTHR14269">
    <property type="entry name" value="CDP-DIACYLGLYCEROL--GLYCEROL-3-PHOSPHATE 3-PHOSPHATIDYLTRANSFERASE-RELATED"/>
    <property type="match status" value="1"/>
</dbReference>
<dbReference type="PROSITE" id="PS00379">
    <property type="entry name" value="CDP_ALCOHOL_P_TRANSF"/>
    <property type="match status" value="1"/>
</dbReference>
<comment type="pathway">
    <text evidence="3">Phospholipid metabolism; phosphatidylglycerol biosynthesis; phosphatidylglycerol from CDP-diacylglycerol: step 1/2.</text>
</comment>
<comment type="catalytic activity">
    <reaction evidence="17">
        <text>a CDP-1,2-diacyl-sn-glycerol + sn-glycerol 3-phosphate = a 1,2-diacyl-sn-glycero-3-phospho-(1'-sn-glycero-3'-phosphate) + CMP + H(+)</text>
        <dbReference type="Rhea" id="RHEA:12593"/>
        <dbReference type="ChEBI" id="CHEBI:15378"/>
        <dbReference type="ChEBI" id="CHEBI:57597"/>
        <dbReference type="ChEBI" id="CHEBI:58332"/>
        <dbReference type="ChEBI" id="CHEBI:60110"/>
        <dbReference type="ChEBI" id="CHEBI:60377"/>
        <dbReference type="EC" id="2.7.8.5"/>
    </reaction>
</comment>
<keyword evidence="13 19" id="KW-0472">Membrane</keyword>
<keyword evidence="10 19" id="KW-0812">Transmembrane</keyword>
<accession>A0ABW1IKC4</accession>
<dbReference type="RefSeq" id="WP_379892463.1">
    <property type="nucleotide sequence ID" value="NZ_CBCSCT010000009.1"/>
</dbReference>
<evidence type="ECO:0000256" key="17">
    <source>
        <dbReference type="ARBA" id="ARBA00048586"/>
    </source>
</evidence>
<evidence type="ECO:0000256" key="15">
    <source>
        <dbReference type="ARBA" id="ARBA00023264"/>
    </source>
</evidence>
<dbReference type="InterPro" id="IPR000462">
    <property type="entry name" value="CDP-OH_P_trans"/>
</dbReference>
<dbReference type="Pfam" id="PF01066">
    <property type="entry name" value="CDP-OH_P_transf"/>
    <property type="match status" value="1"/>
</dbReference>
<evidence type="ECO:0000256" key="16">
    <source>
        <dbReference type="ARBA" id="ARBA00033018"/>
    </source>
</evidence>
<evidence type="ECO:0000256" key="7">
    <source>
        <dbReference type="ARBA" id="ARBA00014944"/>
    </source>
</evidence>
<dbReference type="Gene3D" id="1.20.120.1760">
    <property type="match status" value="1"/>
</dbReference>
<dbReference type="Proteomes" id="UP001596250">
    <property type="component" value="Unassembled WGS sequence"/>
</dbReference>
<sequence length="169" mass="18998">MNLPNLLTSIRLVFIPVYVVFFGQGHYGAAFTIVALSILTDVADGYIARKRNQVTYVGSMLDPLADKCMMITVILTLFLEKLIPWEAVAAILIRDVGMILGSLVFHFRGKKMPSANMLGKLTTVFYYAAILLLILQLDIAVWILWFAIAFSFFTSFVYIGQLRHVNQKA</sequence>
<feature type="transmembrane region" description="Helical" evidence="19">
    <location>
        <begin position="85"/>
        <end position="105"/>
    </location>
</feature>
<evidence type="ECO:0000256" key="19">
    <source>
        <dbReference type="SAM" id="Phobius"/>
    </source>
</evidence>
<evidence type="ECO:0000256" key="2">
    <source>
        <dbReference type="ARBA" id="ARBA00004141"/>
    </source>
</evidence>
<comment type="function">
    <text evidence="1">This protein catalyzes the committed step to the synthesis of the acidic phospholipids.</text>
</comment>
<dbReference type="PIRSF" id="PIRSF000847">
    <property type="entry name" value="Phos_ph_gly_syn"/>
    <property type="match status" value="1"/>
</dbReference>
<evidence type="ECO:0000313" key="20">
    <source>
        <dbReference type="EMBL" id="MFC5985535.1"/>
    </source>
</evidence>
<keyword evidence="14" id="KW-0594">Phospholipid biosynthesis</keyword>
<keyword evidence="12" id="KW-0443">Lipid metabolism</keyword>
<comment type="subcellular location">
    <subcellularLocation>
        <location evidence="2">Membrane</location>
        <topology evidence="2">Multi-pass membrane protein</topology>
    </subcellularLocation>
</comment>
<keyword evidence="21" id="KW-1185">Reference proteome</keyword>
<feature type="transmembrane region" description="Helical" evidence="19">
    <location>
        <begin position="141"/>
        <end position="159"/>
    </location>
</feature>
<evidence type="ECO:0000256" key="14">
    <source>
        <dbReference type="ARBA" id="ARBA00023209"/>
    </source>
</evidence>
<keyword evidence="9 18" id="KW-0808">Transferase</keyword>
<dbReference type="InterPro" id="IPR004570">
    <property type="entry name" value="Phosphatidylglycerol_P_synth"/>
</dbReference>
<organism evidence="20 21">
    <name type="scientific">Marinicrinis lubricantis</name>
    <dbReference type="NCBI Taxonomy" id="2086470"/>
    <lineage>
        <taxon>Bacteria</taxon>
        <taxon>Bacillati</taxon>
        <taxon>Bacillota</taxon>
        <taxon>Bacilli</taxon>
        <taxon>Bacillales</taxon>
        <taxon>Paenibacillaceae</taxon>
    </lineage>
</organism>
<reference evidence="21" key="1">
    <citation type="journal article" date="2019" name="Int. J. Syst. Evol. Microbiol.">
        <title>The Global Catalogue of Microorganisms (GCM) 10K type strain sequencing project: providing services to taxonomists for standard genome sequencing and annotation.</title>
        <authorList>
            <consortium name="The Broad Institute Genomics Platform"/>
            <consortium name="The Broad Institute Genome Sequencing Center for Infectious Disease"/>
            <person name="Wu L."/>
            <person name="Ma J."/>
        </authorList>
    </citation>
    <scope>NUCLEOTIDE SEQUENCE [LARGE SCALE GENOMIC DNA]</scope>
    <source>
        <strain evidence="21">CCM 8749</strain>
    </source>
</reference>
<keyword evidence="8" id="KW-0444">Lipid biosynthesis</keyword>
<feature type="transmembrane region" description="Helical" evidence="19">
    <location>
        <begin position="117"/>
        <end position="135"/>
    </location>
</feature>
<proteinExistence type="inferred from homology"/>
<evidence type="ECO:0000256" key="13">
    <source>
        <dbReference type="ARBA" id="ARBA00023136"/>
    </source>
</evidence>
<dbReference type="EC" id="2.7.8.5" evidence="6"/>
<evidence type="ECO:0000256" key="8">
    <source>
        <dbReference type="ARBA" id="ARBA00022516"/>
    </source>
</evidence>
<keyword evidence="15" id="KW-1208">Phospholipid metabolism</keyword>
<evidence type="ECO:0000256" key="9">
    <source>
        <dbReference type="ARBA" id="ARBA00022679"/>
    </source>
</evidence>
<evidence type="ECO:0000256" key="10">
    <source>
        <dbReference type="ARBA" id="ARBA00022692"/>
    </source>
</evidence>
<dbReference type="PANTHER" id="PTHR14269:SF62">
    <property type="entry name" value="CDP-DIACYLGLYCEROL--GLYCEROL-3-PHOSPHATE 3-PHOSPHATIDYLTRANSFERASE 1, CHLOROPLASTIC"/>
    <property type="match status" value="1"/>
</dbReference>
<evidence type="ECO:0000256" key="4">
    <source>
        <dbReference type="ARBA" id="ARBA00005189"/>
    </source>
</evidence>
<protein>
    <recommendedName>
        <fullName evidence="7">CDP-diacylglycerol--glycerol-3-phosphate 3-phosphatidyltransferase</fullName>
        <ecNumber evidence="6">2.7.8.5</ecNumber>
    </recommendedName>
    <alternativeName>
        <fullName evidence="16">Phosphatidylglycerophosphate synthase</fullName>
    </alternativeName>
</protein>
<evidence type="ECO:0000313" key="21">
    <source>
        <dbReference type="Proteomes" id="UP001596250"/>
    </source>
</evidence>
<evidence type="ECO:0000256" key="11">
    <source>
        <dbReference type="ARBA" id="ARBA00022989"/>
    </source>
</evidence>
<comment type="similarity">
    <text evidence="5 18">Belongs to the CDP-alcohol phosphatidyltransferase class-I family.</text>
</comment>
<gene>
    <name evidence="20" type="ORF">ACFPXP_03670</name>
</gene>
<evidence type="ECO:0000256" key="5">
    <source>
        <dbReference type="ARBA" id="ARBA00010441"/>
    </source>
</evidence>
<evidence type="ECO:0000256" key="6">
    <source>
        <dbReference type="ARBA" id="ARBA00013170"/>
    </source>
</evidence>
<evidence type="ECO:0000256" key="3">
    <source>
        <dbReference type="ARBA" id="ARBA00005042"/>
    </source>
</evidence>
<comment type="pathway">
    <text evidence="4">Lipid metabolism.</text>
</comment>
<comment type="caution">
    <text evidence="20">The sequence shown here is derived from an EMBL/GenBank/DDBJ whole genome shotgun (WGS) entry which is preliminary data.</text>
</comment>
<dbReference type="InterPro" id="IPR048254">
    <property type="entry name" value="CDP_ALCOHOL_P_TRANSF_CS"/>
</dbReference>
<evidence type="ECO:0000256" key="12">
    <source>
        <dbReference type="ARBA" id="ARBA00023098"/>
    </source>
</evidence>
<feature type="transmembrane region" description="Helical" evidence="19">
    <location>
        <begin position="12"/>
        <end position="39"/>
    </location>
</feature>
<evidence type="ECO:0000256" key="1">
    <source>
        <dbReference type="ARBA" id="ARBA00003973"/>
    </source>
</evidence>
<name>A0ABW1IKC4_9BACL</name>